<keyword evidence="2 5" id="KW-0812">Transmembrane</keyword>
<name>A0ABQ2DUP1_9MICC</name>
<dbReference type="EMBL" id="BMKX01000010">
    <property type="protein sequence ID" value="GGJ70746.1"/>
    <property type="molecule type" value="Genomic_DNA"/>
</dbReference>
<dbReference type="InterPro" id="IPR036259">
    <property type="entry name" value="MFS_trans_sf"/>
</dbReference>
<comment type="subcellular location">
    <subcellularLocation>
        <location evidence="1">Cell membrane</location>
        <topology evidence="1">Multi-pass membrane protein</topology>
    </subcellularLocation>
</comment>
<evidence type="ECO:0000313" key="7">
    <source>
        <dbReference type="EMBL" id="GGJ70746.1"/>
    </source>
</evidence>
<protein>
    <submittedName>
        <fullName evidence="7">MFS transporter</fullName>
    </submittedName>
</protein>
<dbReference type="Pfam" id="PF07690">
    <property type="entry name" value="MFS_1"/>
    <property type="match status" value="1"/>
</dbReference>
<dbReference type="Proteomes" id="UP000606115">
    <property type="component" value="Unassembled WGS sequence"/>
</dbReference>
<evidence type="ECO:0000313" key="8">
    <source>
        <dbReference type="Proteomes" id="UP000606115"/>
    </source>
</evidence>
<dbReference type="PROSITE" id="PS50850">
    <property type="entry name" value="MFS"/>
    <property type="match status" value="1"/>
</dbReference>
<feature type="transmembrane region" description="Helical" evidence="5">
    <location>
        <begin position="305"/>
        <end position="322"/>
    </location>
</feature>
<evidence type="ECO:0000256" key="2">
    <source>
        <dbReference type="ARBA" id="ARBA00022692"/>
    </source>
</evidence>
<feature type="transmembrane region" description="Helical" evidence="5">
    <location>
        <begin position="365"/>
        <end position="390"/>
    </location>
</feature>
<dbReference type="GeneID" id="303305530"/>
<feature type="transmembrane region" description="Helical" evidence="5">
    <location>
        <begin position="161"/>
        <end position="181"/>
    </location>
</feature>
<proteinExistence type="predicted"/>
<keyword evidence="3 5" id="KW-1133">Transmembrane helix</keyword>
<feature type="transmembrane region" description="Helical" evidence="5">
    <location>
        <begin position="47"/>
        <end position="69"/>
    </location>
</feature>
<feature type="transmembrane region" description="Helical" evidence="5">
    <location>
        <begin position="245"/>
        <end position="264"/>
    </location>
</feature>
<sequence length="428" mass="44652">MYLSLSDWTSRKASGADRAKTVAFKASPTVIALGIVSMLTDISSESVAAVLPLYITGALGLSMVAYGFFEGMNQSISSVVRIAAGYAADRSNKPKPIAVAGYGLSMAARVGLLFATGFGGILAVIGLDRIGKGIRTAPRDAMIQQASQPEHLARSFGVHRLLDTVGATLGPLLAFVVLMLVPGDYRMVFVVSLAAAVLGLAVLALLVPNRKLVQDEFAEDRGEESSRSAPRPKFRELVRGPLGKVLLAAGFLGLLTIGDGFVYLALMEHGQLDAMWFPLLFVGANLFFLSFAVPLGRIADKTSRAGVFVLGHLALALAYVCAGAGGSLLFLICALALLGTFYAATDGVLAALAGQLAPHGATSTAIGAAQTVVAVARLFASTGFGVLWIFLGSTNAMLIAAALLLLLVPVAWRLLLSKRKEPESTLTS</sequence>
<organism evidence="7 8">
    <name type="scientific">Glutamicibacter ardleyensis</name>
    <dbReference type="NCBI Taxonomy" id="225894"/>
    <lineage>
        <taxon>Bacteria</taxon>
        <taxon>Bacillati</taxon>
        <taxon>Actinomycetota</taxon>
        <taxon>Actinomycetes</taxon>
        <taxon>Micrococcales</taxon>
        <taxon>Micrococcaceae</taxon>
        <taxon>Glutamicibacter</taxon>
    </lineage>
</organism>
<dbReference type="PANTHER" id="PTHR23518">
    <property type="entry name" value="C-METHYLTRANSFERASE"/>
    <property type="match status" value="1"/>
</dbReference>
<dbReference type="PANTHER" id="PTHR23518:SF2">
    <property type="entry name" value="MAJOR FACILITATOR SUPERFAMILY TRANSPORTER"/>
    <property type="match status" value="1"/>
</dbReference>
<feature type="transmembrane region" description="Helical" evidence="5">
    <location>
        <begin position="396"/>
        <end position="416"/>
    </location>
</feature>
<evidence type="ECO:0000256" key="1">
    <source>
        <dbReference type="ARBA" id="ARBA00004651"/>
    </source>
</evidence>
<evidence type="ECO:0000256" key="3">
    <source>
        <dbReference type="ARBA" id="ARBA00022989"/>
    </source>
</evidence>
<comment type="caution">
    <text evidence="7">The sequence shown here is derived from an EMBL/GenBank/DDBJ whole genome shotgun (WGS) entry which is preliminary data.</text>
</comment>
<evidence type="ECO:0000259" key="6">
    <source>
        <dbReference type="PROSITE" id="PS50850"/>
    </source>
</evidence>
<keyword evidence="4 5" id="KW-0472">Membrane</keyword>
<dbReference type="CDD" id="cd17370">
    <property type="entry name" value="MFS_MJ1317_like"/>
    <property type="match status" value="1"/>
</dbReference>
<accession>A0ABQ2DUP1</accession>
<dbReference type="Gene3D" id="1.20.1250.20">
    <property type="entry name" value="MFS general substrate transporter like domains"/>
    <property type="match status" value="1"/>
</dbReference>
<dbReference type="InterPro" id="IPR011701">
    <property type="entry name" value="MFS"/>
</dbReference>
<keyword evidence="8" id="KW-1185">Reference proteome</keyword>
<feature type="domain" description="Major facilitator superfamily (MFS) profile" evidence="6">
    <location>
        <begin position="29"/>
        <end position="419"/>
    </location>
</feature>
<feature type="transmembrane region" description="Helical" evidence="5">
    <location>
        <begin position="276"/>
        <end position="293"/>
    </location>
</feature>
<feature type="transmembrane region" description="Helical" evidence="5">
    <location>
        <begin position="187"/>
        <end position="207"/>
    </location>
</feature>
<evidence type="ECO:0000256" key="4">
    <source>
        <dbReference type="ARBA" id="ARBA00023136"/>
    </source>
</evidence>
<reference evidence="8" key="1">
    <citation type="journal article" date="2019" name="Int. J. Syst. Evol. Microbiol.">
        <title>The Global Catalogue of Microorganisms (GCM) 10K type strain sequencing project: providing services to taxonomists for standard genome sequencing and annotation.</title>
        <authorList>
            <consortium name="The Broad Institute Genomics Platform"/>
            <consortium name="The Broad Institute Genome Sequencing Center for Infectious Disease"/>
            <person name="Wu L."/>
            <person name="Ma J."/>
        </authorList>
    </citation>
    <scope>NUCLEOTIDE SEQUENCE [LARGE SCALE GENOMIC DNA]</scope>
    <source>
        <strain evidence="8">CGMCC 1.3685</strain>
    </source>
</reference>
<gene>
    <name evidence="7" type="ORF">GCM10007173_31970</name>
</gene>
<evidence type="ECO:0000256" key="5">
    <source>
        <dbReference type="SAM" id="Phobius"/>
    </source>
</evidence>
<feature type="transmembrane region" description="Helical" evidence="5">
    <location>
        <begin position="106"/>
        <end position="127"/>
    </location>
</feature>
<dbReference type="SUPFAM" id="SSF103473">
    <property type="entry name" value="MFS general substrate transporter"/>
    <property type="match status" value="1"/>
</dbReference>
<dbReference type="InterPro" id="IPR020846">
    <property type="entry name" value="MFS_dom"/>
</dbReference>
<dbReference type="RefSeq" id="WP_229677194.1">
    <property type="nucleotide sequence ID" value="NZ_BMKX01000010.1"/>
</dbReference>